<feature type="transmembrane region" description="Helical" evidence="5">
    <location>
        <begin position="79"/>
        <end position="105"/>
    </location>
</feature>
<dbReference type="AlphaFoldDB" id="A0A2Z2J158"/>
<dbReference type="GO" id="GO:0012505">
    <property type="term" value="C:endomembrane system"/>
    <property type="evidence" value="ECO:0007669"/>
    <property type="project" value="UniProtKB-SubCell"/>
</dbReference>
<evidence type="ECO:0000313" key="7">
    <source>
        <dbReference type="EMBL" id="ART20097.1"/>
    </source>
</evidence>
<feature type="domain" description="DUF202" evidence="6">
    <location>
        <begin position="5"/>
        <end position="62"/>
    </location>
</feature>
<dbReference type="RefSeq" id="WP_086890330.1">
    <property type="nucleotide sequence ID" value="NZ_CP021252.1"/>
</dbReference>
<dbReference type="Proteomes" id="UP000250197">
    <property type="component" value="Chromosome"/>
</dbReference>
<keyword evidence="3 5" id="KW-1133">Transmembrane helix</keyword>
<evidence type="ECO:0000256" key="2">
    <source>
        <dbReference type="ARBA" id="ARBA00022692"/>
    </source>
</evidence>
<accession>A0A2Z2J158</accession>
<proteinExistence type="predicted"/>
<evidence type="ECO:0000259" key="6">
    <source>
        <dbReference type="Pfam" id="PF02656"/>
    </source>
</evidence>
<keyword evidence="4 5" id="KW-0472">Membrane</keyword>
<gene>
    <name evidence="7" type="ORF">CBE89_00190</name>
</gene>
<evidence type="ECO:0000313" key="8">
    <source>
        <dbReference type="Proteomes" id="UP000250197"/>
    </source>
</evidence>
<name>A0A2Z2J158_CORST</name>
<evidence type="ECO:0000256" key="3">
    <source>
        <dbReference type="ARBA" id="ARBA00022989"/>
    </source>
</evidence>
<dbReference type="KEGG" id="cstr:CBE89_00190"/>
<dbReference type="EMBL" id="CP021252">
    <property type="protein sequence ID" value="ART20097.1"/>
    <property type="molecule type" value="Genomic_DNA"/>
</dbReference>
<comment type="subcellular location">
    <subcellularLocation>
        <location evidence="1">Endomembrane system</location>
        <topology evidence="1">Multi-pass membrane protein</topology>
    </subcellularLocation>
</comment>
<evidence type="ECO:0000256" key="4">
    <source>
        <dbReference type="ARBA" id="ARBA00023136"/>
    </source>
</evidence>
<keyword evidence="2 5" id="KW-0812">Transmembrane</keyword>
<sequence>MYDIGLQPERTRLSWQRTLLAFVLVALVVLRSEIPWSNAELAAYVGGGLVCAWLGWRVHRRAALYDAALASRTPLPGAAALAGLALAVSLLALLAIVGLGGGSAISLQS</sequence>
<dbReference type="InterPro" id="IPR003807">
    <property type="entry name" value="DUF202"/>
</dbReference>
<organism evidence="7 8">
    <name type="scientific">Corynebacterium striatum</name>
    <dbReference type="NCBI Taxonomy" id="43770"/>
    <lineage>
        <taxon>Bacteria</taxon>
        <taxon>Bacillati</taxon>
        <taxon>Actinomycetota</taxon>
        <taxon>Actinomycetes</taxon>
        <taxon>Mycobacteriales</taxon>
        <taxon>Corynebacteriaceae</taxon>
        <taxon>Corynebacterium</taxon>
    </lineage>
</organism>
<evidence type="ECO:0000256" key="5">
    <source>
        <dbReference type="SAM" id="Phobius"/>
    </source>
</evidence>
<feature type="transmembrane region" description="Helical" evidence="5">
    <location>
        <begin position="41"/>
        <end position="58"/>
    </location>
</feature>
<evidence type="ECO:0000256" key="1">
    <source>
        <dbReference type="ARBA" id="ARBA00004127"/>
    </source>
</evidence>
<reference evidence="7 8" key="1">
    <citation type="submission" date="2017-05" db="EMBL/GenBank/DDBJ databases">
        <title>Complete genome sequence of Corynebacterium striatum KC-Na-1 isolated from Neophocaena asiaeorientalis in Korea.</title>
        <authorList>
            <person name="Kim J.H."/>
            <person name="Lee K."/>
        </authorList>
    </citation>
    <scope>NUCLEOTIDE SEQUENCE [LARGE SCALE GENOMIC DNA]</scope>
    <source>
        <strain evidence="7 8">KC-Na-01</strain>
    </source>
</reference>
<protein>
    <recommendedName>
        <fullName evidence="6">DUF202 domain-containing protein</fullName>
    </recommendedName>
</protein>
<dbReference type="Pfam" id="PF02656">
    <property type="entry name" value="DUF202"/>
    <property type="match status" value="1"/>
</dbReference>